<sequence>MMARSFLLTLGGTLAVLATSAAVCLQIIVAIHVQKPAPRTASIVAASLESVLLLILGWFAASKIWQPGKVPSSRCLNIAFGCEILACTLASAASAAALAYLGQSKAEDDDDAVLAACEAKLLAASSVAVALAIASQLMFMILHFVSSREIALGRTSSTDTDTDADADSQRTPNFNVKSIRYSQTSPNSDQAQEMSSVERKDSAPSTMTRSTMGTISSFRTSVSQAIRPSSSRTKLLPAREQRRPPSLDFTPCRTSAENSFDSWDTSSVDAHNRQVVLEMSSPPRGLETIPASPTASRSPSPGTALDLEPPRSLRRSRSYSSSTLRQLAEARLTPTSSANELHIHPLFRSDSPTPPPLATPGTSVVASPNAGQVISRRESMQSLNRMRSGSLPAGRSPLSRQASFESTKLKRQGEAQGEQGARGERKMTPPVPEWLLSPGMQASLAFVQQQAEAEAEAEAEAQAQAHAQARAQAQAQAQAQARRARKEEE</sequence>
<feature type="region of interest" description="Disordered" evidence="1">
    <location>
        <begin position="155"/>
        <end position="253"/>
    </location>
</feature>
<gene>
    <name evidence="3" type="ORF">TPAR_05723</name>
</gene>
<dbReference type="AlphaFoldDB" id="A0A2S4KV64"/>
<organism evidence="3 4">
    <name type="scientific">Tolypocladium paradoxum</name>
    <dbReference type="NCBI Taxonomy" id="94208"/>
    <lineage>
        <taxon>Eukaryota</taxon>
        <taxon>Fungi</taxon>
        <taxon>Dikarya</taxon>
        <taxon>Ascomycota</taxon>
        <taxon>Pezizomycotina</taxon>
        <taxon>Sordariomycetes</taxon>
        <taxon>Hypocreomycetidae</taxon>
        <taxon>Hypocreales</taxon>
        <taxon>Ophiocordycipitaceae</taxon>
        <taxon>Tolypocladium</taxon>
    </lineage>
</organism>
<evidence type="ECO:0000313" key="4">
    <source>
        <dbReference type="Proteomes" id="UP000237481"/>
    </source>
</evidence>
<evidence type="ECO:0000256" key="2">
    <source>
        <dbReference type="SAM" id="Phobius"/>
    </source>
</evidence>
<feature type="compositionally biased region" description="Low complexity" evidence="1">
    <location>
        <begin position="460"/>
        <end position="481"/>
    </location>
</feature>
<keyword evidence="2" id="KW-1133">Transmembrane helix</keyword>
<feature type="transmembrane region" description="Helical" evidence="2">
    <location>
        <begin position="82"/>
        <end position="101"/>
    </location>
</feature>
<feature type="compositionally biased region" description="Polar residues" evidence="1">
    <location>
        <begin position="203"/>
        <end position="233"/>
    </location>
</feature>
<feature type="region of interest" description="Disordered" evidence="1">
    <location>
        <begin position="345"/>
        <end position="489"/>
    </location>
</feature>
<feature type="transmembrane region" description="Helical" evidence="2">
    <location>
        <begin position="121"/>
        <end position="145"/>
    </location>
</feature>
<evidence type="ECO:0000256" key="1">
    <source>
        <dbReference type="SAM" id="MobiDB-lite"/>
    </source>
</evidence>
<feature type="compositionally biased region" description="Low complexity" evidence="1">
    <location>
        <begin position="288"/>
        <end position="304"/>
    </location>
</feature>
<keyword evidence="2" id="KW-0812">Transmembrane</keyword>
<feature type="transmembrane region" description="Helical" evidence="2">
    <location>
        <begin position="40"/>
        <end position="61"/>
    </location>
</feature>
<dbReference type="STRING" id="94208.A0A2S4KV64"/>
<evidence type="ECO:0000313" key="3">
    <source>
        <dbReference type="EMBL" id="POR34060.1"/>
    </source>
</evidence>
<comment type="caution">
    <text evidence="3">The sequence shown here is derived from an EMBL/GenBank/DDBJ whole genome shotgun (WGS) entry which is preliminary data.</text>
</comment>
<name>A0A2S4KV64_9HYPO</name>
<dbReference type="EMBL" id="PKSG01000576">
    <property type="protein sequence ID" value="POR34060.1"/>
    <property type="molecule type" value="Genomic_DNA"/>
</dbReference>
<dbReference type="Proteomes" id="UP000237481">
    <property type="component" value="Unassembled WGS sequence"/>
</dbReference>
<proteinExistence type="predicted"/>
<dbReference type="OrthoDB" id="5431149at2759"/>
<keyword evidence="2" id="KW-0472">Membrane</keyword>
<keyword evidence="4" id="KW-1185">Reference proteome</keyword>
<accession>A0A2S4KV64</accession>
<feature type="compositionally biased region" description="Polar residues" evidence="1">
    <location>
        <begin position="169"/>
        <end position="195"/>
    </location>
</feature>
<protein>
    <submittedName>
        <fullName evidence="3">Uncharacterized protein</fullName>
    </submittedName>
</protein>
<reference evidence="3 4" key="1">
    <citation type="submission" date="2018-01" db="EMBL/GenBank/DDBJ databases">
        <title>Harnessing the power of phylogenomics to disentangle the directionality and signatures of interkingdom host jumping in the parasitic fungal genus Tolypocladium.</title>
        <authorList>
            <person name="Quandt C.A."/>
            <person name="Patterson W."/>
            <person name="Spatafora J.W."/>
        </authorList>
    </citation>
    <scope>NUCLEOTIDE SEQUENCE [LARGE SCALE GENOMIC DNA]</scope>
    <source>
        <strain evidence="3 4">NRBC 100945</strain>
    </source>
</reference>
<feature type="compositionally biased region" description="Polar residues" evidence="1">
    <location>
        <begin position="360"/>
        <end position="372"/>
    </location>
</feature>
<feature type="region of interest" description="Disordered" evidence="1">
    <location>
        <begin position="278"/>
        <end position="325"/>
    </location>
</feature>